<dbReference type="AlphaFoldDB" id="C4JD98"/>
<dbReference type="HOGENOM" id="CLU_3015946_0_0_1"/>
<accession>C4JD98</accession>
<dbReference type="GeneID" id="8439049"/>
<evidence type="ECO:0000256" key="1">
    <source>
        <dbReference type="SAM" id="MobiDB-lite"/>
    </source>
</evidence>
<dbReference type="KEGG" id="ure:UREG_00293"/>
<dbReference type="InParanoid" id="C4JD98"/>
<feature type="region of interest" description="Disordered" evidence="1">
    <location>
        <begin position="34"/>
        <end position="56"/>
    </location>
</feature>
<sequence>MAPSGSAITAESAAAEIGAASWGVADEAICADGSRLGRGHEQEGGEDGEERELHDV</sequence>
<dbReference type="Proteomes" id="UP000002058">
    <property type="component" value="Unassembled WGS sequence"/>
</dbReference>
<protein>
    <submittedName>
        <fullName evidence="2">Uncharacterized protein</fullName>
    </submittedName>
</protein>
<evidence type="ECO:0000313" key="3">
    <source>
        <dbReference type="Proteomes" id="UP000002058"/>
    </source>
</evidence>
<dbReference type="RefSeq" id="XP_002540780.1">
    <property type="nucleotide sequence ID" value="XM_002540734.1"/>
</dbReference>
<dbReference type="VEuPathDB" id="FungiDB:UREG_00293"/>
<proteinExistence type="predicted"/>
<gene>
    <name evidence="2" type="ORF">UREG_00293</name>
</gene>
<organism evidence="2 3">
    <name type="scientific">Uncinocarpus reesii (strain UAMH 1704)</name>
    <dbReference type="NCBI Taxonomy" id="336963"/>
    <lineage>
        <taxon>Eukaryota</taxon>
        <taxon>Fungi</taxon>
        <taxon>Dikarya</taxon>
        <taxon>Ascomycota</taxon>
        <taxon>Pezizomycotina</taxon>
        <taxon>Eurotiomycetes</taxon>
        <taxon>Eurotiomycetidae</taxon>
        <taxon>Onygenales</taxon>
        <taxon>Onygenaceae</taxon>
        <taxon>Uncinocarpus</taxon>
    </lineage>
</organism>
<name>C4JD98_UNCRE</name>
<dbReference type="EMBL" id="CH476615">
    <property type="protein sequence ID" value="EEP75447.1"/>
    <property type="molecule type" value="Genomic_DNA"/>
</dbReference>
<evidence type="ECO:0000313" key="2">
    <source>
        <dbReference type="EMBL" id="EEP75447.1"/>
    </source>
</evidence>
<reference evidence="3" key="1">
    <citation type="journal article" date="2009" name="Genome Res.">
        <title>Comparative genomic analyses of the human fungal pathogens Coccidioides and their relatives.</title>
        <authorList>
            <person name="Sharpton T.J."/>
            <person name="Stajich J.E."/>
            <person name="Rounsley S.D."/>
            <person name="Gardner M.J."/>
            <person name="Wortman J.R."/>
            <person name="Jordar V.S."/>
            <person name="Maiti R."/>
            <person name="Kodira C.D."/>
            <person name="Neafsey D.E."/>
            <person name="Zeng Q."/>
            <person name="Hung C.-Y."/>
            <person name="McMahan C."/>
            <person name="Muszewska A."/>
            <person name="Grynberg M."/>
            <person name="Mandel M.A."/>
            <person name="Kellner E.M."/>
            <person name="Barker B.M."/>
            <person name="Galgiani J.N."/>
            <person name="Orbach M.J."/>
            <person name="Kirkland T.N."/>
            <person name="Cole G.T."/>
            <person name="Henn M.R."/>
            <person name="Birren B.W."/>
            <person name="Taylor J.W."/>
        </authorList>
    </citation>
    <scope>NUCLEOTIDE SEQUENCE [LARGE SCALE GENOMIC DNA]</scope>
    <source>
        <strain evidence="3">UAMH 1704</strain>
    </source>
</reference>
<keyword evidence="3" id="KW-1185">Reference proteome</keyword>